<dbReference type="InterPro" id="IPR005119">
    <property type="entry name" value="LysR_subst-bd"/>
</dbReference>
<organism evidence="6 7">
    <name type="scientific">Hirschia litorea</name>
    <dbReference type="NCBI Taxonomy" id="1199156"/>
    <lineage>
        <taxon>Bacteria</taxon>
        <taxon>Pseudomonadati</taxon>
        <taxon>Pseudomonadota</taxon>
        <taxon>Alphaproteobacteria</taxon>
        <taxon>Hyphomonadales</taxon>
        <taxon>Hyphomonadaceae</taxon>
        <taxon>Hirschia</taxon>
    </lineage>
</organism>
<sequence length="294" mass="32947">MLNPIWLNTFKTLMEVGHFTLTAEKLNMTQPGVSQHIKKLEETCGHTLLKRDNKRLELTEQGRQILEYASQLQTNETKLLEALNFDNPDEGICKLACSGSFALKLYPALLEIQKVHPKLIFELEVAPNRKILSDVLDGKTDLGVVTQHPTQNQLDITPVGTEELCLILPQSAKFEDGIAASIQSLGLIQHPAAAHYINLYFDLCGDPNLKKLKTESMPKSGYVNQLSQILLPISKGIGFTVLPRSALDSFPHKNLVHVIKSTKAVEETLYAVKLRNRQLPARYNRLNQLFKAIC</sequence>
<keyword evidence="7" id="KW-1185">Reference proteome</keyword>
<dbReference type="EMBL" id="JBHTBR010000005">
    <property type="protein sequence ID" value="MFC7291788.1"/>
    <property type="molecule type" value="Genomic_DNA"/>
</dbReference>
<dbReference type="PANTHER" id="PTHR30126">
    <property type="entry name" value="HTH-TYPE TRANSCRIPTIONAL REGULATOR"/>
    <property type="match status" value="1"/>
</dbReference>
<name>A0ABW2IKY0_9PROT</name>
<dbReference type="Gene3D" id="1.10.10.10">
    <property type="entry name" value="Winged helix-like DNA-binding domain superfamily/Winged helix DNA-binding domain"/>
    <property type="match status" value="1"/>
</dbReference>
<comment type="similarity">
    <text evidence="1">Belongs to the LysR transcriptional regulatory family.</text>
</comment>
<dbReference type="Gene3D" id="3.40.190.10">
    <property type="entry name" value="Periplasmic binding protein-like II"/>
    <property type="match status" value="2"/>
</dbReference>
<dbReference type="Proteomes" id="UP001596492">
    <property type="component" value="Unassembled WGS sequence"/>
</dbReference>
<dbReference type="InterPro" id="IPR036388">
    <property type="entry name" value="WH-like_DNA-bd_sf"/>
</dbReference>
<evidence type="ECO:0000256" key="4">
    <source>
        <dbReference type="ARBA" id="ARBA00023163"/>
    </source>
</evidence>
<keyword evidence="4" id="KW-0804">Transcription</keyword>
<comment type="caution">
    <text evidence="6">The sequence shown here is derived from an EMBL/GenBank/DDBJ whole genome shotgun (WGS) entry which is preliminary data.</text>
</comment>
<evidence type="ECO:0000256" key="3">
    <source>
        <dbReference type="ARBA" id="ARBA00023125"/>
    </source>
</evidence>
<protein>
    <submittedName>
        <fullName evidence="6">LysR family transcriptional regulator</fullName>
    </submittedName>
</protein>
<evidence type="ECO:0000313" key="7">
    <source>
        <dbReference type="Proteomes" id="UP001596492"/>
    </source>
</evidence>
<proteinExistence type="inferred from homology"/>
<evidence type="ECO:0000256" key="2">
    <source>
        <dbReference type="ARBA" id="ARBA00023015"/>
    </source>
</evidence>
<dbReference type="PANTHER" id="PTHR30126:SF99">
    <property type="entry name" value="TRANSCRIPTIONAL REGULATOR LYSR FAMILY"/>
    <property type="match status" value="1"/>
</dbReference>
<dbReference type="PRINTS" id="PR00039">
    <property type="entry name" value="HTHLYSR"/>
</dbReference>
<dbReference type="InterPro" id="IPR036390">
    <property type="entry name" value="WH_DNA-bd_sf"/>
</dbReference>
<accession>A0ABW2IKY0</accession>
<dbReference type="SUPFAM" id="SSF46785">
    <property type="entry name" value="Winged helix' DNA-binding domain"/>
    <property type="match status" value="1"/>
</dbReference>
<reference evidence="7" key="1">
    <citation type="journal article" date="2019" name="Int. J. Syst. Evol. Microbiol.">
        <title>The Global Catalogue of Microorganisms (GCM) 10K type strain sequencing project: providing services to taxonomists for standard genome sequencing and annotation.</title>
        <authorList>
            <consortium name="The Broad Institute Genomics Platform"/>
            <consortium name="The Broad Institute Genome Sequencing Center for Infectious Disease"/>
            <person name="Wu L."/>
            <person name="Ma J."/>
        </authorList>
    </citation>
    <scope>NUCLEOTIDE SEQUENCE [LARGE SCALE GENOMIC DNA]</scope>
    <source>
        <strain evidence="7">CCUG 51308</strain>
    </source>
</reference>
<dbReference type="RefSeq" id="WP_382168587.1">
    <property type="nucleotide sequence ID" value="NZ_JBHTBR010000005.1"/>
</dbReference>
<gene>
    <name evidence="6" type="ORF">ACFQS8_09195</name>
</gene>
<keyword evidence="3" id="KW-0238">DNA-binding</keyword>
<dbReference type="Pfam" id="PF00126">
    <property type="entry name" value="HTH_1"/>
    <property type="match status" value="1"/>
</dbReference>
<feature type="domain" description="HTH lysR-type" evidence="5">
    <location>
        <begin position="2"/>
        <end position="59"/>
    </location>
</feature>
<dbReference type="SUPFAM" id="SSF53850">
    <property type="entry name" value="Periplasmic binding protein-like II"/>
    <property type="match status" value="1"/>
</dbReference>
<evidence type="ECO:0000313" key="6">
    <source>
        <dbReference type="EMBL" id="MFC7291788.1"/>
    </source>
</evidence>
<dbReference type="InterPro" id="IPR000847">
    <property type="entry name" value="LysR_HTH_N"/>
</dbReference>
<dbReference type="PROSITE" id="PS50931">
    <property type="entry name" value="HTH_LYSR"/>
    <property type="match status" value="1"/>
</dbReference>
<evidence type="ECO:0000259" key="5">
    <source>
        <dbReference type="PROSITE" id="PS50931"/>
    </source>
</evidence>
<keyword evidence="2" id="KW-0805">Transcription regulation</keyword>
<dbReference type="CDD" id="cd05466">
    <property type="entry name" value="PBP2_LTTR_substrate"/>
    <property type="match status" value="1"/>
</dbReference>
<evidence type="ECO:0000256" key="1">
    <source>
        <dbReference type="ARBA" id="ARBA00009437"/>
    </source>
</evidence>
<dbReference type="Pfam" id="PF03466">
    <property type="entry name" value="LysR_substrate"/>
    <property type="match status" value="1"/>
</dbReference>